<evidence type="ECO:0000256" key="7">
    <source>
        <dbReference type="HAMAP-Rule" id="MF_02016"/>
    </source>
</evidence>
<comment type="similarity">
    <text evidence="7">In the C-terminal section; belongs to the transglycosylase Slt family.</text>
</comment>
<reference evidence="10 11" key="1">
    <citation type="submission" date="2021-03" db="EMBL/GenBank/DDBJ databases">
        <title>Novel species identification of genus Shewanella.</title>
        <authorList>
            <person name="Liu G."/>
            <person name="Zhang Q."/>
        </authorList>
    </citation>
    <scope>NUCLEOTIDE SEQUENCE [LARGE SCALE GENOMIC DNA]</scope>
    <source>
        <strain evidence="10 11">FJAT-53726</strain>
    </source>
</reference>
<dbReference type="KEGG" id="scyp:JYB88_12160"/>
<feature type="chain" id="PRO_5038194009" description="Membrane-bound lytic murein transglycosylase F" evidence="7">
    <location>
        <begin position="21"/>
        <end position="471"/>
    </location>
</feature>
<protein>
    <recommendedName>
        <fullName evidence="7">Membrane-bound lytic murein transglycosylase F</fullName>
        <ecNumber evidence="7">4.2.2.n1</ecNumber>
    </recommendedName>
    <alternativeName>
        <fullName evidence="7">Murein lyase F</fullName>
    </alternativeName>
</protein>
<evidence type="ECO:0000313" key="10">
    <source>
        <dbReference type="EMBL" id="QSX29004.1"/>
    </source>
</evidence>
<dbReference type="Pfam" id="PF01464">
    <property type="entry name" value="SLT"/>
    <property type="match status" value="1"/>
</dbReference>
<keyword evidence="6 7" id="KW-0961">Cell wall biogenesis/degradation</keyword>
<comment type="caution">
    <text evidence="7">Lacks conserved residue(s) required for the propagation of feature annotation.</text>
</comment>
<comment type="similarity">
    <text evidence="1">Belongs to the bacterial solute-binding protein 3 family.</text>
</comment>
<dbReference type="Pfam" id="PF00497">
    <property type="entry name" value="SBP_bac_3"/>
    <property type="match status" value="1"/>
</dbReference>
<dbReference type="SUPFAM" id="SSF53850">
    <property type="entry name" value="Periplasmic binding protein-like II"/>
    <property type="match status" value="1"/>
</dbReference>
<feature type="signal peptide" evidence="7">
    <location>
        <begin position="1"/>
        <end position="20"/>
    </location>
</feature>
<comment type="similarity">
    <text evidence="7">In the N-terminal section; belongs to the bacterial solute-binding protein 3 family.</text>
</comment>
<dbReference type="Gene3D" id="3.40.190.10">
    <property type="entry name" value="Periplasmic binding protein-like II"/>
    <property type="match status" value="2"/>
</dbReference>
<evidence type="ECO:0000256" key="8">
    <source>
        <dbReference type="SAM" id="MobiDB-lite"/>
    </source>
</evidence>
<comment type="function">
    <text evidence="7">Murein-degrading enzyme that degrades murein glycan strands and insoluble, high-molecular weight murein sacculi, with the concomitant formation of a 1,6-anhydromuramoyl product. Lytic transglycosylases (LTs) play an integral role in the metabolism of the peptidoglycan (PG) sacculus. Their lytic action creates space within the PG sacculus to allow for its expansion as well as for the insertion of various structures such as secretion systems and flagella.</text>
</comment>
<evidence type="ECO:0000256" key="2">
    <source>
        <dbReference type="ARBA" id="ARBA00022729"/>
    </source>
</evidence>
<dbReference type="GO" id="GO:0009279">
    <property type="term" value="C:cell outer membrane"/>
    <property type="evidence" value="ECO:0007669"/>
    <property type="project" value="UniProtKB-SubCell"/>
</dbReference>
<evidence type="ECO:0000256" key="5">
    <source>
        <dbReference type="ARBA" id="ARBA00023239"/>
    </source>
</evidence>
<evidence type="ECO:0000256" key="4">
    <source>
        <dbReference type="ARBA" id="ARBA00023237"/>
    </source>
</evidence>
<keyword evidence="4 7" id="KW-0998">Cell outer membrane</keyword>
<dbReference type="EC" id="4.2.2.n1" evidence="7"/>
<dbReference type="InterPro" id="IPR023346">
    <property type="entry name" value="Lysozyme-like_dom_sf"/>
</dbReference>
<evidence type="ECO:0000256" key="3">
    <source>
        <dbReference type="ARBA" id="ARBA00023136"/>
    </source>
</evidence>
<dbReference type="PANTHER" id="PTHR35936:SF32">
    <property type="entry name" value="MEMBRANE-BOUND LYTIC MUREIN TRANSGLYCOSYLASE F"/>
    <property type="match status" value="1"/>
</dbReference>
<feature type="region of interest" description="LT domain" evidence="7">
    <location>
        <begin position="258"/>
        <end position="471"/>
    </location>
</feature>
<dbReference type="AlphaFoldDB" id="A0A974XR68"/>
<dbReference type="InterPro" id="IPR023703">
    <property type="entry name" value="MltF"/>
</dbReference>
<keyword evidence="3 7" id="KW-0472">Membrane</keyword>
<dbReference type="FunFam" id="1.10.530.10:FF:000003">
    <property type="entry name" value="Membrane-bound lytic murein transglycosylase F"/>
    <property type="match status" value="1"/>
</dbReference>
<comment type="subcellular location">
    <subcellularLocation>
        <location evidence="7">Cell outer membrane</location>
        <topology evidence="7">Peripheral membrane protein</topology>
    </subcellularLocation>
    <text evidence="7">Attached to the inner leaflet of the outer membrane.</text>
</comment>
<feature type="domain" description="Solute-binding protein family 3/N-terminal" evidence="9">
    <location>
        <begin position="34"/>
        <end position="257"/>
    </location>
</feature>
<dbReference type="CDD" id="cd13403">
    <property type="entry name" value="MLTF-like"/>
    <property type="match status" value="1"/>
</dbReference>
<feature type="region of interest" description="Disordered" evidence="8">
    <location>
        <begin position="448"/>
        <end position="471"/>
    </location>
</feature>
<gene>
    <name evidence="7 10" type="primary">mltF</name>
    <name evidence="10" type="ORF">JYB88_12160</name>
</gene>
<name>A0A974XR68_9GAMM</name>
<evidence type="ECO:0000259" key="9">
    <source>
        <dbReference type="SMART" id="SM00062"/>
    </source>
</evidence>
<dbReference type="EMBL" id="CP071504">
    <property type="protein sequence ID" value="QSX29004.1"/>
    <property type="molecule type" value="Genomic_DNA"/>
</dbReference>
<proteinExistence type="inferred from homology"/>
<dbReference type="GO" id="GO:0008933">
    <property type="term" value="F:peptidoglycan lytic transglycosylase activity"/>
    <property type="evidence" value="ECO:0007669"/>
    <property type="project" value="UniProtKB-UniRule"/>
</dbReference>
<evidence type="ECO:0000313" key="11">
    <source>
        <dbReference type="Proteomes" id="UP000663281"/>
    </source>
</evidence>
<dbReference type="NCBIfam" id="NF008112">
    <property type="entry name" value="PRK10859.1"/>
    <property type="match status" value="1"/>
</dbReference>
<accession>A0A974XR68</accession>
<comment type="catalytic activity">
    <reaction evidence="7">
        <text>Exolytic cleavage of the (1-&gt;4)-beta-glycosidic linkage between N-acetylmuramic acid (MurNAc) and N-acetylglucosamine (GlcNAc) residues in peptidoglycan, from either the reducing or the non-reducing ends of the peptidoglycan chains, with concomitant formation of a 1,6-anhydrobond in the MurNAc residue.</text>
        <dbReference type="EC" id="4.2.2.n1"/>
    </reaction>
</comment>
<keyword evidence="2 7" id="KW-0732">Signal</keyword>
<sequence precursor="true">MHRYWLISSLLLMLSACQPAEHEPMPVEPEPRQELRVGTLYAQQIYMSSGQGLSGFDYEMATRFADYLALPLNMKAYSSRSELFDALARGELDIIAAGMTETPVRRDRFRMGPPLYYVNEVVVYREGSPEPLSVNELSGQITVVADSAFVESLTRLQQSHPELQWEQAADKDNDELLAQVAQGDLRYTLSHSTSLQINRRFLPELRAGLVLAEHQPVVWLLSATGTDELMSKLLSFWHQERRAGTLDHLNEKYFGHVKRFDYVDTRAFIRAIDAKLPRYRPLFEAYAGELDWRKLAATSYQESHWNPNALSPTGVRGMMMLTLNTAAQLGIDNRLDPEQSIRGGAAYLKDLLTRLPESIPENQRMWFALAAYNIGLGHLEDARKLAEAQGLNPSAWRDVKQTLPLLQKRKYYQGTRYGYARGGEAVHYVDSIRRYYDTLVWLDNQNSPEQPLAQETPPDSDTVTDQVTAPK</sequence>
<comment type="domain">
    <text evidence="7">The N-terminal domain does not have lytic activity and probably modulates enzymatic activity. The C-terminal domain is the catalytic active domain.</text>
</comment>
<dbReference type="PROSITE" id="PS51257">
    <property type="entry name" value="PROKAR_LIPOPROTEIN"/>
    <property type="match status" value="1"/>
</dbReference>
<dbReference type="RefSeq" id="WP_207324288.1">
    <property type="nucleotide sequence ID" value="NZ_CP071504.1"/>
</dbReference>
<feature type="active site" evidence="7">
    <location>
        <position position="302"/>
    </location>
</feature>
<evidence type="ECO:0000256" key="1">
    <source>
        <dbReference type="ARBA" id="ARBA00010333"/>
    </source>
</evidence>
<dbReference type="InterPro" id="IPR008258">
    <property type="entry name" value="Transglycosylase_SLT_dom_1"/>
</dbReference>
<dbReference type="GO" id="GO:0071555">
    <property type="term" value="P:cell wall organization"/>
    <property type="evidence" value="ECO:0007669"/>
    <property type="project" value="UniProtKB-KW"/>
</dbReference>
<dbReference type="PANTHER" id="PTHR35936">
    <property type="entry name" value="MEMBRANE-BOUND LYTIC MUREIN TRANSGLYCOSYLASE F"/>
    <property type="match status" value="1"/>
</dbReference>
<dbReference type="Gene3D" id="1.10.530.10">
    <property type="match status" value="1"/>
</dbReference>
<dbReference type="GO" id="GO:0016998">
    <property type="term" value="P:cell wall macromolecule catabolic process"/>
    <property type="evidence" value="ECO:0007669"/>
    <property type="project" value="UniProtKB-UniRule"/>
</dbReference>
<dbReference type="GO" id="GO:0009253">
    <property type="term" value="P:peptidoglycan catabolic process"/>
    <property type="evidence" value="ECO:0007669"/>
    <property type="project" value="TreeGrafter"/>
</dbReference>
<feature type="compositionally biased region" description="Polar residues" evidence="8">
    <location>
        <begin position="457"/>
        <end position="471"/>
    </location>
</feature>
<evidence type="ECO:0000256" key="6">
    <source>
        <dbReference type="ARBA" id="ARBA00023316"/>
    </source>
</evidence>
<dbReference type="InterPro" id="IPR001638">
    <property type="entry name" value="Solute-binding_3/MltF_N"/>
</dbReference>
<organism evidence="10 11">
    <name type="scientific">Shewanella cyperi</name>
    <dbReference type="NCBI Taxonomy" id="2814292"/>
    <lineage>
        <taxon>Bacteria</taxon>
        <taxon>Pseudomonadati</taxon>
        <taxon>Pseudomonadota</taxon>
        <taxon>Gammaproteobacteria</taxon>
        <taxon>Alteromonadales</taxon>
        <taxon>Shewanellaceae</taxon>
        <taxon>Shewanella</taxon>
    </lineage>
</organism>
<dbReference type="SUPFAM" id="SSF53955">
    <property type="entry name" value="Lysozyme-like"/>
    <property type="match status" value="1"/>
</dbReference>
<dbReference type="HAMAP" id="MF_02016">
    <property type="entry name" value="MltF"/>
    <property type="match status" value="1"/>
</dbReference>
<keyword evidence="11" id="KW-1185">Reference proteome</keyword>
<dbReference type="CDD" id="cd01009">
    <property type="entry name" value="PBP2_YfhD_N"/>
    <property type="match status" value="1"/>
</dbReference>
<keyword evidence="5 7" id="KW-0456">Lyase</keyword>
<dbReference type="SMART" id="SM00062">
    <property type="entry name" value="PBPb"/>
    <property type="match status" value="1"/>
</dbReference>
<dbReference type="Proteomes" id="UP000663281">
    <property type="component" value="Chromosome"/>
</dbReference>